<evidence type="ECO:0000313" key="3">
    <source>
        <dbReference type="Proteomes" id="UP000268469"/>
    </source>
</evidence>
<protein>
    <recommendedName>
        <fullName evidence="4">SEC-C domain-containing protein</fullName>
    </recommendedName>
</protein>
<dbReference type="SUPFAM" id="SSF103642">
    <property type="entry name" value="Sec-C motif"/>
    <property type="match status" value="1"/>
</dbReference>
<dbReference type="Gene3D" id="3.10.450.50">
    <property type="match status" value="1"/>
</dbReference>
<feature type="region of interest" description="Disordered" evidence="1">
    <location>
        <begin position="191"/>
        <end position="223"/>
    </location>
</feature>
<feature type="non-terminal residue" evidence="2">
    <location>
        <position position="223"/>
    </location>
</feature>
<accession>A0A660SHB7</accession>
<dbReference type="Proteomes" id="UP000268469">
    <property type="component" value="Unassembled WGS sequence"/>
</dbReference>
<evidence type="ECO:0000313" key="2">
    <source>
        <dbReference type="EMBL" id="RKX69401.1"/>
    </source>
</evidence>
<dbReference type="InterPro" id="IPR004027">
    <property type="entry name" value="SEC_C_motif"/>
</dbReference>
<name>A0A660SHB7_UNCW3</name>
<evidence type="ECO:0008006" key="4">
    <source>
        <dbReference type="Google" id="ProtNLM"/>
    </source>
</evidence>
<proteinExistence type="predicted"/>
<dbReference type="AlphaFoldDB" id="A0A660SHB7"/>
<reference evidence="2 3" key="1">
    <citation type="submission" date="2018-06" db="EMBL/GenBank/DDBJ databases">
        <title>Extensive metabolic versatility and redundancy in microbially diverse, dynamic hydrothermal sediments.</title>
        <authorList>
            <person name="Dombrowski N."/>
            <person name="Teske A."/>
            <person name="Baker B.J."/>
        </authorList>
    </citation>
    <scope>NUCLEOTIDE SEQUENCE [LARGE SCALE GENOMIC DNA]</scope>
    <source>
        <strain evidence="2">B36_G15</strain>
    </source>
</reference>
<feature type="compositionally biased region" description="Basic residues" evidence="1">
    <location>
        <begin position="194"/>
        <end position="206"/>
    </location>
</feature>
<gene>
    <name evidence="2" type="ORF">DRP53_08330</name>
</gene>
<comment type="caution">
    <text evidence="2">The sequence shown here is derived from an EMBL/GenBank/DDBJ whole genome shotgun (WGS) entry which is preliminary data.</text>
</comment>
<dbReference type="Pfam" id="PF02810">
    <property type="entry name" value="SEC-C"/>
    <property type="match status" value="1"/>
</dbReference>
<organism evidence="2 3">
    <name type="scientific">candidate division WOR-3 bacterium</name>
    <dbReference type="NCBI Taxonomy" id="2052148"/>
    <lineage>
        <taxon>Bacteria</taxon>
        <taxon>Bacteria division WOR-3</taxon>
    </lineage>
</organism>
<evidence type="ECO:0000256" key="1">
    <source>
        <dbReference type="SAM" id="MobiDB-lite"/>
    </source>
</evidence>
<sequence length="223" mass="26226">MLKTLSEIPRQKLWGDRMVEEYSDEELEEILDRVYGWGAEFSRSKYFEGLTEEQKKESEFVIMSFTEYMYSYYGLPPEEWDEEGLKECCLYTLPRKITADESYFESIAPVLSAFFTFLSEKSLLKNTSKLIRKVKEIDRQIVRNARDPRNWGMAKSFAMAAKNAGVDITNEEEMQKFILLYNIQQLVKSERDKRKTPKVKSRKYKVGRNDPCPCGSGKKYKKC</sequence>
<dbReference type="EMBL" id="QNBE01000087">
    <property type="protein sequence ID" value="RKX69401.1"/>
    <property type="molecule type" value="Genomic_DNA"/>
</dbReference>